<keyword evidence="3" id="KW-0808">Transferase</keyword>
<dbReference type="EMBL" id="CP098023">
    <property type="protein sequence ID" value="WKD50322.1"/>
    <property type="molecule type" value="Genomic_DNA"/>
</dbReference>
<dbReference type="Pfam" id="PF26341">
    <property type="entry name" value="AAA_SelU"/>
    <property type="match status" value="1"/>
</dbReference>
<dbReference type="GO" id="GO:0016740">
    <property type="term" value="F:transferase activity"/>
    <property type="evidence" value="ECO:0007669"/>
    <property type="project" value="UniProtKB-KW"/>
</dbReference>
<gene>
    <name evidence="3" type="primary">mnmH</name>
    <name evidence="3" type="ORF">M8T91_02505</name>
</gene>
<sequence length="365" mass="40646">MRQNTAHYKCLFLNDVPLLDVRAPVEFSRGAFPCAENHPLLDNRQRELIGIEYSRNGQQAAIDLGWQLATREVVQAHLARWGNFVQRYPHGYLYCFRGGLRSRTTQNLLRAEGIHYPLVEGGYKAMRNYLLAELENLSKRLPIIVIAGHTGSGKTELIRNADRALDLEAIARHRGSSFGGTGHKQPVQVDFENRISIDLLKLAQNPGAVLIEDESRLIGCCALPPVLQNAMKGAPWVLVEETVEIRAKRIVRDYVQEALPHFSGTETAAAAALGEALRSSLGKLRKRLGGLRYQQLDAQLAEANCALVQSGCSKAYVPLVVALLKEYYDGQYDYLMKKRKSAPLFRGTHAEVNTWLTKSGVSLAK</sequence>
<dbReference type="InterPro" id="IPR036873">
    <property type="entry name" value="Rhodanese-like_dom_sf"/>
</dbReference>
<keyword evidence="4" id="KW-1185">Reference proteome</keyword>
<accession>A0ABY9ECF6</accession>
<dbReference type="InterPro" id="IPR058840">
    <property type="entry name" value="AAA_SelU"/>
</dbReference>
<dbReference type="RefSeq" id="WP_301416502.1">
    <property type="nucleotide sequence ID" value="NZ_CP098023.1"/>
</dbReference>
<dbReference type="Gene3D" id="3.40.250.10">
    <property type="entry name" value="Rhodanese-like domain"/>
    <property type="match status" value="1"/>
</dbReference>
<keyword evidence="1" id="KW-0711">Selenium</keyword>
<evidence type="ECO:0000259" key="2">
    <source>
        <dbReference type="PROSITE" id="PS50206"/>
    </source>
</evidence>
<dbReference type="PANTHER" id="PTHR30401">
    <property type="entry name" value="TRNA 2-SELENOURIDINE SYNTHASE"/>
    <property type="match status" value="1"/>
</dbReference>
<name>A0ABY9ECF6_9GAMM</name>
<evidence type="ECO:0000313" key="4">
    <source>
        <dbReference type="Proteomes" id="UP001321520"/>
    </source>
</evidence>
<organism evidence="3 4">
    <name type="scientific">Microbulbifer spongiae</name>
    <dbReference type="NCBI Taxonomy" id="2944933"/>
    <lineage>
        <taxon>Bacteria</taxon>
        <taxon>Pseudomonadati</taxon>
        <taxon>Pseudomonadota</taxon>
        <taxon>Gammaproteobacteria</taxon>
        <taxon>Cellvibrionales</taxon>
        <taxon>Microbulbiferaceae</taxon>
        <taxon>Microbulbifer</taxon>
    </lineage>
</organism>
<dbReference type="EC" id="2.5.1.-" evidence="3"/>
<dbReference type="PANTHER" id="PTHR30401:SF0">
    <property type="entry name" value="TRNA 2-SELENOURIDINE SYNTHASE"/>
    <property type="match status" value="1"/>
</dbReference>
<reference evidence="3 4" key="1">
    <citation type="submission" date="2022-05" db="EMBL/GenBank/DDBJ databases">
        <title>Microbulbifer sp. nov., isolated from sponge.</title>
        <authorList>
            <person name="Gao L."/>
        </authorList>
    </citation>
    <scope>NUCLEOTIDE SEQUENCE [LARGE SCALE GENOMIC DNA]</scope>
    <source>
        <strain evidence="3 4">MI-G</strain>
    </source>
</reference>
<dbReference type="Proteomes" id="UP001321520">
    <property type="component" value="Chromosome"/>
</dbReference>
<dbReference type="InterPro" id="IPR001763">
    <property type="entry name" value="Rhodanese-like_dom"/>
</dbReference>
<feature type="domain" description="Rhodanese" evidence="2">
    <location>
        <begin position="12"/>
        <end position="135"/>
    </location>
</feature>
<dbReference type="SMART" id="SM00450">
    <property type="entry name" value="RHOD"/>
    <property type="match status" value="1"/>
</dbReference>
<dbReference type="NCBIfam" id="TIGR03167">
    <property type="entry name" value="tRNA_sel_U_synt"/>
    <property type="match status" value="1"/>
</dbReference>
<evidence type="ECO:0000313" key="3">
    <source>
        <dbReference type="EMBL" id="WKD50322.1"/>
    </source>
</evidence>
<dbReference type="PROSITE" id="PS50206">
    <property type="entry name" value="RHODANESE_3"/>
    <property type="match status" value="1"/>
</dbReference>
<dbReference type="SUPFAM" id="SSF52821">
    <property type="entry name" value="Rhodanese/Cell cycle control phosphatase"/>
    <property type="match status" value="1"/>
</dbReference>
<proteinExistence type="predicted"/>
<evidence type="ECO:0000256" key="1">
    <source>
        <dbReference type="ARBA" id="ARBA00023266"/>
    </source>
</evidence>
<protein>
    <submittedName>
        <fullName evidence="3">tRNA 2-selenouridine(34) synthase MnmH</fullName>
        <ecNumber evidence="3">2.5.1.-</ecNumber>
    </submittedName>
</protein>
<dbReference type="InterPro" id="IPR017582">
    <property type="entry name" value="SelU"/>
</dbReference>
<dbReference type="NCBIfam" id="NF008751">
    <property type="entry name" value="PRK11784.1-3"/>
    <property type="match status" value="1"/>
</dbReference>